<dbReference type="Proteomes" id="UP001198962">
    <property type="component" value="Unassembled WGS sequence"/>
</dbReference>
<organism evidence="1 2">
    <name type="scientific">Brotaphodocola catenula</name>
    <dbReference type="NCBI Taxonomy" id="2885361"/>
    <lineage>
        <taxon>Bacteria</taxon>
        <taxon>Bacillati</taxon>
        <taxon>Bacillota</taxon>
        <taxon>Clostridia</taxon>
        <taxon>Lachnospirales</taxon>
        <taxon>Lachnospiraceae</taxon>
        <taxon>Brotaphodocola</taxon>
    </lineage>
</organism>
<evidence type="ECO:0000313" key="1">
    <source>
        <dbReference type="EMBL" id="MCC2164701.1"/>
    </source>
</evidence>
<gene>
    <name evidence="1" type="ORF">LKD32_07370</name>
</gene>
<keyword evidence="2" id="KW-1185">Reference proteome</keyword>
<evidence type="ECO:0000313" key="2">
    <source>
        <dbReference type="Proteomes" id="UP001198962"/>
    </source>
</evidence>
<dbReference type="EMBL" id="JAJEPU010000018">
    <property type="protein sequence ID" value="MCC2164701.1"/>
    <property type="molecule type" value="Genomic_DNA"/>
</dbReference>
<proteinExistence type="predicted"/>
<dbReference type="AlphaFoldDB" id="A0AAE3DL42"/>
<comment type="caution">
    <text evidence="1">The sequence shown here is derived from an EMBL/GenBank/DDBJ whole genome shotgun (WGS) entry which is preliminary data.</text>
</comment>
<reference evidence="1" key="1">
    <citation type="submission" date="2021-10" db="EMBL/GenBank/DDBJ databases">
        <title>Anaerobic single-cell dispensing facilitates the cultivation of human gut bacteria.</title>
        <authorList>
            <person name="Afrizal A."/>
        </authorList>
    </citation>
    <scope>NUCLEOTIDE SEQUENCE</scope>
    <source>
        <strain evidence="1">CLA-AA-H274</strain>
    </source>
</reference>
<dbReference type="RefSeq" id="WP_308451265.1">
    <property type="nucleotide sequence ID" value="NZ_JAJEPU010000018.1"/>
</dbReference>
<accession>A0AAE3DL42</accession>
<sequence>MGRLYKINPPCPKCHEEHNWWHIQLTNEEQAKMDAYVAASEGKSSLELLLGEPGIVVTRKIKCCCCGHVFEVEAGLRKFDEVGYRDRDFIAAVGEIPV</sequence>
<name>A0AAE3DL42_9FIRM</name>
<protein>
    <submittedName>
        <fullName evidence="1">Uncharacterized protein</fullName>
    </submittedName>
</protein>